<evidence type="ECO:0000313" key="9">
    <source>
        <dbReference type="Proteomes" id="UP000255224"/>
    </source>
</evidence>
<comment type="catalytic activity">
    <reaction evidence="7">
        <text>L-cysteinyl-[prolipoprotein] + a 1,2-diacyl-sn-glycero-3-phospho-(1'-sn-glycerol) = an S-1,2-diacyl-sn-glyceryl-L-cysteinyl-[prolipoprotein] + sn-glycerol 1-phosphate + H(+)</text>
        <dbReference type="Rhea" id="RHEA:56712"/>
        <dbReference type="Rhea" id="RHEA-COMP:14679"/>
        <dbReference type="Rhea" id="RHEA-COMP:14680"/>
        <dbReference type="ChEBI" id="CHEBI:15378"/>
        <dbReference type="ChEBI" id="CHEBI:29950"/>
        <dbReference type="ChEBI" id="CHEBI:57685"/>
        <dbReference type="ChEBI" id="CHEBI:64716"/>
        <dbReference type="ChEBI" id="CHEBI:140658"/>
        <dbReference type="EC" id="2.5.1.145"/>
    </reaction>
</comment>
<dbReference type="GO" id="GO:0042158">
    <property type="term" value="P:lipoprotein biosynthetic process"/>
    <property type="evidence" value="ECO:0007669"/>
    <property type="project" value="UniProtKB-UniRule"/>
</dbReference>
<dbReference type="Proteomes" id="UP000255224">
    <property type="component" value="Unassembled WGS sequence"/>
</dbReference>
<feature type="transmembrane region" description="Helical" evidence="7">
    <location>
        <begin position="158"/>
        <end position="176"/>
    </location>
</feature>
<comment type="subcellular location">
    <subcellularLocation>
        <location evidence="7">Cell membrane</location>
        <topology evidence="7">Multi-pass membrane protein</topology>
    </subcellularLocation>
</comment>
<comment type="pathway">
    <text evidence="7">Protein modification; lipoprotein biosynthesis (diacylglyceryl transfer).</text>
</comment>
<evidence type="ECO:0000256" key="3">
    <source>
        <dbReference type="ARBA" id="ARBA00022679"/>
    </source>
</evidence>
<dbReference type="PANTHER" id="PTHR30589:SF0">
    <property type="entry name" value="PHOSPHATIDYLGLYCEROL--PROLIPOPROTEIN DIACYLGLYCERYL TRANSFERASE"/>
    <property type="match status" value="1"/>
</dbReference>
<dbReference type="HAMAP" id="MF_01147">
    <property type="entry name" value="Lgt"/>
    <property type="match status" value="1"/>
</dbReference>
<evidence type="ECO:0000256" key="1">
    <source>
        <dbReference type="ARBA" id="ARBA00007150"/>
    </source>
</evidence>
<dbReference type="AlphaFoldDB" id="A0A1M7HB89"/>
<feature type="transmembrane region" description="Helical" evidence="7">
    <location>
        <begin position="124"/>
        <end position="151"/>
    </location>
</feature>
<protein>
    <recommendedName>
        <fullName evidence="7">Phosphatidylglycerol--prolipoprotein diacylglyceryl transferase</fullName>
        <ecNumber evidence="7">2.5.1.145</ecNumber>
    </recommendedName>
</protein>
<organism evidence="8 9">
    <name type="scientific">Chryseobacterium carnipullorum</name>
    <dbReference type="NCBI Taxonomy" id="1124835"/>
    <lineage>
        <taxon>Bacteria</taxon>
        <taxon>Pseudomonadati</taxon>
        <taxon>Bacteroidota</taxon>
        <taxon>Flavobacteriia</taxon>
        <taxon>Flavobacteriales</taxon>
        <taxon>Weeksellaceae</taxon>
        <taxon>Chryseobacterium group</taxon>
        <taxon>Chryseobacterium</taxon>
    </lineage>
</organism>
<name>A0A1M7HB89_CHRCU</name>
<accession>A0A1M7HB89</accession>
<dbReference type="PANTHER" id="PTHR30589">
    <property type="entry name" value="PROLIPOPROTEIN DIACYLGLYCERYL TRANSFERASE"/>
    <property type="match status" value="1"/>
</dbReference>
<dbReference type="EC" id="2.5.1.145" evidence="7"/>
<keyword evidence="8" id="KW-0328">Glycosyltransferase</keyword>
<evidence type="ECO:0000313" key="8">
    <source>
        <dbReference type="EMBL" id="STD04349.1"/>
    </source>
</evidence>
<accession>A0A376E7P6</accession>
<dbReference type="STRING" id="297244.SAMN05421639_102430"/>
<sequence>MAYVPLKRPYPAIFVPEKVILQLLSMNLLYVNWDVNSEIFTIGGFPLKYYGVLFLAGLVLCYNILKTIYKKENLSHQAHDALFSYAFIGILVGARLGHCLFYDFDYYSQHPIEIFLPIQKGIDGAYHFSGYAGLASHGGGIGLIIMLLIYARKFSIKFMTVLDVIAIATPLAGAFIRLGNLMNSEIIGTPSDLPWAFIFRHVDNTPRHPAQLYEAISYLLIFLLVYFIYRKNIFEVGKGFYFGITTLLIFVVRFFVEFIKVDQVDFEQGMSLNMGQILSIPFVFLGLFFIIKSIREKKEIKVS</sequence>
<reference evidence="8 9" key="1">
    <citation type="submission" date="2018-06" db="EMBL/GenBank/DDBJ databases">
        <authorList>
            <consortium name="Pathogen Informatics"/>
            <person name="Doyle S."/>
        </authorList>
    </citation>
    <scope>NUCLEOTIDE SEQUENCE [LARGE SCALE GENOMIC DNA]</scope>
    <source>
        <strain evidence="8 9">NCTC13533</strain>
    </source>
</reference>
<dbReference type="Pfam" id="PF01790">
    <property type="entry name" value="LGT"/>
    <property type="match status" value="1"/>
</dbReference>
<comment type="function">
    <text evidence="7">Catalyzes the transfer of the diacylglyceryl group from phosphatidylglycerol to the sulfhydryl group of the N-terminal cysteine of a prolipoprotein, the first step in the formation of mature lipoproteins.</text>
</comment>
<keyword evidence="5 7" id="KW-1133">Transmembrane helix</keyword>
<feature type="transmembrane region" description="Helical" evidence="7">
    <location>
        <begin position="210"/>
        <end position="228"/>
    </location>
</feature>
<dbReference type="UniPathway" id="UPA00664"/>
<gene>
    <name evidence="8" type="primary">lgt_2</name>
    <name evidence="7" type="synonym">lgt</name>
    <name evidence="8" type="ORF">NCTC13533_03622</name>
</gene>
<feature type="transmembrane region" description="Helical" evidence="7">
    <location>
        <begin position="271"/>
        <end position="291"/>
    </location>
</feature>
<dbReference type="NCBIfam" id="TIGR00544">
    <property type="entry name" value="lgt"/>
    <property type="match status" value="1"/>
</dbReference>
<keyword evidence="6 7" id="KW-0472">Membrane</keyword>
<dbReference type="EMBL" id="UFVQ01000003">
    <property type="protein sequence ID" value="STD04349.1"/>
    <property type="molecule type" value="Genomic_DNA"/>
</dbReference>
<proteinExistence type="inferred from homology"/>
<evidence type="ECO:0000256" key="2">
    <source>
        <dbReference type="ARBA" id="ARBA00022475"/>
    </source>
</evidence>
<evidence type="ECO:0000256" key="6">
    <source>
        <dbReference type="ARBA" id="ARBA00023136"/>
    </source>
</evidence>
<feature type="binding site" evidence="7">
    <location>
        <position position="177"/>
    </location>
    <ligand>
        <name>a 1,2-diacyl-sn-glycero-3-phospho-(1'-sn-glycerol)</name>
        <dbReference type="ChEBI" id="CHEBI:64716"/>
    </ligand>
</feature>
<dbReference type="GO" id="GO:0008961">
    <property type="term" value="F:phosphatidylglycerol-prolipoprotein diacylglyceryl transferase activity"/>
    <property type="evidence" value="ECO:0007669"/>
    <property type="project" value="UniProtKB-UniRule"/>
</dbReference>
<keyword evidence="4 7" id="KW-0812">Transmembrane</keyword>
<keyword evidence="3 7" id="KW-0808">Transferase</keyword>
<evidence type="ECO:0000256" key="7">
    <source>
        <dbReference type="HAMAP-Rule" id="MF_01147"/>
    </source>
</evidence>
<comment type="similarity">
    <text evidence="1 7">Belongs to the Lgt family.</text>
</comment>
<evidence type="ECO:0000256" key="4">
    <source>
        <dbReference type="ARBA" id="ARBA00022692"/>
    </source>
</evidence>
<keyword evidence="8" id="KW-0449">Lipoprotein</keyword>
<feature type="transmembrane region" description="Helical" evidence="7">
    <location>
        <begin position="240"/>
        <end position="259"/>
    </location>
</feature>
<evidence type="ECO:0000256" key="5">
    <source>
        <dbReference type="ARBA" id="ARBA00022989"/>
    </source>
</evidence>
<feature type="transmembrane region" description="Helical" evidence="7">
    <location>
        <begin position="50"/>
        <end position="69"/>
    </location>
</feature>
<dbReference type="GO" id="GO:0005886">
    <property type="term" value="C:plasma membrane"/>
    <property type="evidence" value="ECO:0007669"/>
    <property type="project" value="UniProtKB-SubCell"/>
</dbReference>
<keyword evidence="2 7" id="KW-1003">Cell membrane</keyword>
<dbReference type="InterPro" id="IPR001640">
    <property type="entry name" value="Lgt"/>
</dbReference>
<feature type="transmembrane region" description="Helical" evidence="7">
    <location>
        <begin position="81"/>
        <end position="104"/>
    </location>
</feature>